<sequence length="168" mass="18163">MAPRRAGPPSAEDVLHAGLREQLDAFVEEHRAALAACLDGLTEEQARRRLVPSATTLLGLVKHATFVERVWFEEAVTGRSRAELGLEAGPAESFVLSADDTVASVRAAHAAACDASRRAVADLGLDDVVSGNRRGPLPLRWVLLHVLRELAQHCGHAQILREQVLARD</sequence>
<dbReference type="InterPro" id="IPR007061">
    <property type="entry name" value="MST-like"/>
</dbReference>
<dbReference type="RefSeq" id="WP_367638391.1">
    <property type="nucleotide sequence ID" value="NZ_JBFNQN010000007.1"/>
</dbReference>
<comment type="caution">
    <text evidence="1">The sequence shown here is derived from an EMBL/GenBank/DDBJ whole genome shotgun (WGS) entry which is preliminary data.</text>
</comment>
<dbReference type="Gene3D" id="1.20.120.450">
    <property type="entry name" value="dinb family like domain"/>
    <property type="match status" value="1"/>
</dbReference>
<accession>A0ABV3P6W0</accession>
<organism evidence="1 2">
    <name type="scientific">Kineococcus endophyticus</name>
    <dbReference type="NCBI Taxonomy" id="1181883"/>
    <lineage>
        <taxon>Bacteria</taxon>
        <taxon>Bacillati</taxon>
        <taxon>Actinomycetota</taxon>
        <taxon>Actinomycetes</taxon>
        <taxon>Kineosporiales</taxon>
        <taxon>Kineosporiaceae</taxon>
        <taxon>Kineococcus</taxon>
    </lineage>
</organism>
<evidence type="ECO:0000313" key="1">
    <source>
        <dbReference type="EMBL" id="MEW9265353.1"/>
    </source>
</evidence>
<name>A0ABV3P6W0_9ACTN</name>
<evidence type="ECO:0000313" key="2">
    <source>
        <dbReference type="Proteomes" id="UP001555826"/>
    </source>
</evidence>
<dbReference type="EMBL" id="JBFNQN010000007">
    <property type="protein sequence ID" value="MEW9265353.1"/>
    <property type="molecule type" value="Genomic_DNA"/>
</dbReference>
<gene>
    <name evidence="1" type="ORF">AB1207_11390</name>
</gene>
<dbReference type="SUPFAM" id="SSF109854">
    <property type="entry name" value="DinB/YfiT-like putative metalloenzymes"/>
    <property type="match status" value="1"/>
</dbReference>
<protein>
    <submittedName>
        <fullName evidence="1">DinB family protein</fullName>
    </submittedName>
</protein>
<reference evidence="1 2" key="1">
    <citation type="submission" date="2024-07" db="EMBL/GenBank/DDBJ databases">
        <authorList>
            <person name="Thanompreechachai J."/>
            <person name="Duangmal K."/>
        </authorList>
    </citation>
    <scope>NUCLEOTIDE SEQUENCE [LARGE SCALE GENOMIC DNA]</scope>
    <source>
        <strain evidence="1 2">KCTC 19886</strain>
    </source>
</reference>
<dbReference type="Proteomes" id="UP001555826">
    <property type="component" value="Unassembled WGS sequence"/>
</dbReference>
<keyword evidence="2" id="KW-1185">Reference proteome</keyword>
<dbReference type="Pfam" id="PF04978">
    <property type="entry name" value="MST"/>
    <property type="match status" value="1"/>
</dbReference>
<proteinExistence type="predicted"/>
<dbReference type="InterPro" id="IPR034660">
    <property type="entry name" value="DinB/YfiT-like"/>
</dbReference>